<dbReference type="AlphaFoldDB" id="A0A1L7W7H7"/>
<gene>
    <name evidence="1" type="ORF">FPRO_04112</name>
</gene>
<dbReference type="RefSeq" id="XP_031089090.1">
    <property type="nucleotide sequence ID" value="XM_031223763.1"/>
</dbReference>
<name>A0A1L7W7H7_FUSPR</name>
<keyword evidence="2" id="KW-1185">Reference proteome</keyword>
<evidence type="ECO:0000313" key="2">
    <source>
        <dbReference type="Proteomes" id="UP000183971"/>
    </source>
</evidence>
<proteinExistence type="predicted"/>
<dbReference type="VEuPathDB" id="FungiDB:FPRO_04112"/>
<dbReference type="InterPro" id="IPR036770">
    <property type="entry name" value="Ankyrin_rpt-contain_sf"/>
</dbReference>
<sequence>MAELALAIIPLGLKTCSGLVSYLDGLKDHDNALVRLKRLAESLEGSFRLLNGFLKSGQLNPSTSQAAAQALRCLADCENGLKDLKAFGQKISATTASDLTIKDTVKSSYRRLSYPLRQAQLSQLENALGSICTPLNLAIQGLQLEMQAATSKAIILNATVVKNTALEVSALAAAVSHLSHPVSTIGSQLPTIQIAVDELAPQINLMIEASFKTQMDEIRESFQQAESAALQRRAQTAELLSRLNLDAQNPAQAVRRLVAKPSLLCHISSSASACSCMARRLRTRKTLPMGPLSFKDEVVSHCPHFKDCDFYTTAIDSSRERTLRFTGLTRLIGRAIELTVRTTVGAGGLSISPSINYFAMVDEVNSPAFRVINLLVESRLGARWAMESYPGLLFESITRKLQVIFRSGKARPTDINSKGYSLLHHLTLTLNSGDFRILTQQQRAHPNLKSLFDFLIAAGTPVAAVGSDGRLALHVAADEFVLPSSILAQLCVDDVEIPAPRRPELRFGNFGRIDVTEYDGVSRRIAEALFGPLTLAILRNDAREVEFLIDRSPECIGEISFYGETPCFVAIEKPEILRLLVRRATPEQLLQTCRTASGMISPLGRSIHLSKNICNSRGTTDGSVCPCTEAVRILLEAKCHIRPYYDFSKRNIFGTSIMSFNLFIGASQHCKLLLAKQLRMLQQDFEGLAPRTFSRSGNLRSTATEFDARSNEPGNTFQKQATAELTALETESPADSGRKEAKKPIFRPIWLDITCPGDASIFWHRGFTDIDDAWTHPSLSKQAFGAFGPDVSQALHCTSPQYAMWLYNHCPNFWTVICENSRSERSSFTLAEIILNNRKNLEKYLIRDPLAIEYTDSCTCQCSPEGYTPFTHGIRCLLESDSSGTDGLRSFAQEFGGILTMYQHTAVLRQAIFANLDMVHTCFTEPECRDELLDDRIYTATDDSDKAAFIDSVIVEFKRFMLKDADATNREGENEDMYLFRGTREYHQRSLKFWDHILPSMIGDFEQTLASTWNPDIEALRDLGVTLWIEEEKKQKVCARVYEVRRDDEESRRMAFEELLEKLEMIE</sequence>
<dbReference type="GeneID" id="42048997"/>
<evidence type="ECO:0000313" key="1">
    <source>
        <dbReference type="EMBL" id="CZR48562.1"/>
    </source>
</evidence>
<organism evidence="1 2">
    <name type="scientific">Fusarium proliferatum (strain ET1)</name>
    <name type="common">Orchid endophyte fungus</name>
    <dbReference type="NCBI Taxonomy" id="1227346"/>
    <lineage>
        <taxon>Eukaryota</taxon>
        <taxon>Fungi</taxon>
        <taxon>Dikarya</taxon>
        <taxon>Ascomycota</taxon>
        <taxon>Pezizomycotina</taxon>
        <taxon>Sordariomycetes</taxon>
        <taxon>Hypocreomycetidae</taxon>
        <taxon>Hypocreales</taxon>
        <taxon>Nectriaceae</taxon>
        <taxon>Fusarium</taxon>
        <taxon>Fusarium fujikuroi species complex</taxon>
    </lineage>
</organism>
<dbReference type="EMBL" id="FJOF01000014">
    <property type="protein sequence ID" value="CZR48562.1"/>
    <property type="molecule type" value="Genomic_DNA"/>
</dbReference>
<dbReference type="Gene3D" id="1.25.40.20">
    <property type="entry name" value="Ankyrin repeat-containing domain"/>
    <property type="match status" value="1"/>
</dbReference>
<accession>A0A1L7W7H7</accession>
<protein>
    <recommendedName>
        <fullName evidence="3">Fungal N-terminal domain-containing protein</fullName>
    </recommendedName>
</protein>
<evidence type="ECO:0008006" key="3">
    <source>
        <dbReference type="Google" id="ProtNLM"/>
    </source>
</evidence>
<reference evidence="2" key="1">
    <citation type="journal article" date="2016" name="Genome Biol. Evol.">
        <title>Comparative 'omics' of the Fusarium fujikuroi species complex highlights differences in genetic potential and metabolite synthesis.</title>
        <authorList>
            <person name="Niehaus E.-M."/>
            <person name="Muensterkoetter M."/>
            <person name="Proctor R.H."/>
            <person name="Brown D.W."/>
            <person name="Sharon A."/>
            <person name="Idan Y."/>
            <person name="Oren-Young L."/>
            <person name="Sieber C.M."/>
            <person name="Novak O."/>
            <person name="Pencik A."/>
            <person name="Tarkowska D."/>
            <person name="Hromadova K."/>
            <person name="Freeman S."/>
            <person name="Maymon M."/>
            <person name="Elazar M."/>
            <person name="Youssef S.A."/>
            <person name="El-Shabrawy E.S.M."/>
            <person name="Shalaby A.B.A."/>
            <person name="Houterman P."/>
            <person name="Brock N.L."/>
            <person name="Burkhardt I."/>
            <person name="Tsavkelova E.A."/>
            <person name="Dickschat J.S."/>
            <person name="Galuszka P."/>
            <person name="Gueldener U."/>
            <person name="Tudzynski B."/>
        </authorList>
    </citation>
    <scope>NUCLEOTIDE SEQUENCE [LARGE SCALE GENOMIC DNA]</scope>
    <source>
        <strain evidence="2">ET1</strain>
    </source>
</reference>
<comment type="caution">
    <text evidence="1">The sequence shown here is derived from an EMBL/GenBank/DDBJ whole genome shotgun (WGS) entry which is preliminary data.</text>
</comment>
<dbReference type="Proteomes" id="UP000183971">
    <property type="component" value="Unassembled WGS sequence"/>
</dbReference>